<name>A0ABR0PCE6_GOSAR</name>
<evidence type="ECO:0000313" key="3">
    <source>
        <dbReference type="Proteomes" id="UP001358586"/>
    </source>
</evidence>
<reference evidence="2 3" key="1">
    <citation type="submission" date="2023-03" db="EMBL/GenBank/DDBJ databases">
        <title>WGS of Gossypium arboreum.</title>
        <authorList>
            <person name="Yu D."/>
        </authorList>
    </citation>
    <scope>NUCLEOTIDE SEQUENCE [LARGE SCALE GENOMIC DNA]</scope>
    <source>
        <tissue evidence="2">Leaf</tissue>
    </source>
</reference>
<feature type="compositionally biased region" description="Acidic residues" evidence="1">
    <location>
        <begin position="244"/>
        <end position="255"/>
    </location>
</feature>
<protein>
    <submittedName>
        <fullName evidence="2">Uncharacterized protein</fullName>
    </submittedName>
</protein>
<gene>
    <name evidence="2" type="ORF">PVK06_023847</name>
</gene>
<keyword evidence="3" id="KW-1185">Reference proteome</keyword>
<proteinExistence type="predicted"/>
<evidence type="ECO:0000313" key="2">
    <source>
        <dbReference type="EMBL" id="KAK5818897.1"/>
    </source>
</evidence>
<comment type="caution">
    <text evidence="2">The sequence shown here is derived from an EMBL/GenBank/DDBJ whole genome shotgun (WGS) entry which is preliminary data.</text>
</comment>
<feature type="compositionally biased region" description="Basic and acidic residues" evidence="1">
    <location>
        <begin position="223"/>
        <end position="243"/>
    </location>
</feature>
<dbReference type="EMBL" id="JARKNE010000007">
    <property type="protein sequence ID" value="KAK5818897.1"/>
    <property type="molecule type" value="Genomic_DNA"/>
</dbReference>
<accession>A0ABR0PCE6</accession>
<feature type="region of interest" description="Disordered" evidence="1">
    <location>
        <begin position="208"/>
        <end position="257"/>
    </location>
</feature>
<dbReference type="Proteomes" id="UP001358586">
    <property type="component" value="Chromosome 7"/>
</dbReference>
<sequence length="308" mass="36224">MALEHFQNNEVKKCYLSIQGLMIILERRLDPSTSYCNEVWDIVCHHEWFNFCIVLKMIVVIPIVLEFYANLKVYNRDNVLVRNSKFDIYPNAICEHYGVPWNKKDIINEIDLEFYKNVDIDAILNYLTKWMRICLGKWINREMNKCVRGSKVGIYFPHLITDLLSKKGVRMDPTEQFHHPTQSVTGDTIMMQFCELYRKQIHGWNQKRKNKMDVPSALPKTMKRLEDSSGGVTKKENKEKKGEEDDDEAMEEDDFEPNHDDFKNFFVPMHLSAASLIISGPTAQSKYSYKMRVMQGKRKRIVRLNKGP</sequence>
<organism evidence="2 3">
    <name type="scientific">Gossypium arboreum</name>
    <name type="common">Tree cotton</name>
    <name type="synonym">Gossypium nanking</name>
    <dbReference type="NCBI Taxonomy" id="29729"/>
    <lineage>
        <taxon>Eukaryota</taxon>
        <taxon>Viridiplantae</taxon>
        <taxon>Streptophyta</taxon>
        <taxon>Embryophyta</taxon>
        <taxon>Tracheophyta</taxon>
        <taxon>Spermatophyta</taxon>
        <taxon>Magnoliopsida</taxon>
        <taxon>eudicotyledons</taxon>
        <taxon>Gunneridae</taxon>
        <taxon>Pentapetalae</taxon>
        <taxon>rosids</taxon>
        <taxon>malvids</taxon>
        <taxon>Malvales</taxon>
        <taxon>Malvaceae</taxon>
        <taxon>Malvoideae</taxon>
        <taxon>Gossypium</taxon>
    </lineage>
</organism>
<evidence type="ECO:0000256" key="1">
    <source>
        <dbReference type="SAM" id="MobiDB-lite"/>
    </source>
</evidence>